<protein>
    <submittedName>
        <fullName evidence="6">DUF726 domain-containing protein</fullName>
    </submittedName>
</protein>
<dbReference type="AlphaFoldDB" id="A0A545UPV3"/>
<evidence type="ECO:0000313" key="6">
    <source>
        <dbReference type="EMBL" id="TQV91488.1"/>
    </source>
</evidence>
<accession>A0A545UPV3</accession>
<comment type="subcellular location">
    <subcellularLocation>
        <location evidence="1">Membrane</location>
        <topology evidence="1">Multi-pass membrane protein</topology>
    </subcellularLocation>
</comment>
<evidence type="ECO:0000256" key="3">
    <source>
        <dbReference type="ARBA" id="ARBA00022989"/>
    </source>
</evidence>
<sequence>MARGGRGGSAPPRRNVDLTGIISSTEKSDLVLLVTAITEKMFRDINGLFDSPQIPLMEGEGPDRNWLALALREQESNDKENAAPPRSFANKPVISAARKLSTAQKDQDKGTPPQLQELRNEAVAFFRKWQASVVQRLRDLAVTTTEDDFARRSRGRGGARGAPRGRASRSGRAGKPQSIRGATSSTHNTVVPNAFPQTPISHVDPILVRLYPAVPNNLWPLPYERRKLLLHIMLLVVLSLHDYNANARLLLVNLTSSLNLPLKLHNQDEIRIAKGLAAAAMEVSPEKAAAQKEENKLSKRWKFSLGATSMGSTGLARALVGVGVGCEGSGLTTSVAAALLGIMSENGLLMGSLFGMNPAKPVEKMVEGFLREIQDFSFLSVTKSGDLKYIDPRQPLPADRRLRIVIALGGFMLKGDVVTTPWSSLSQETEVYVVQWDLATVASLGNALETVVGSSAWLAAREQIRKDSKPLLKISKIIDNPWSLGMVRAEKLGTLLADAIVRHKFHGERSVSLVGYSLAARAIYMCLMVLAERRQFGLVDSVVMMGTPAPSDSKVWMAMKSVVSGRLINAYTEQDYLLGFLYRTSNTHSGIAGLQEIQGAGGVENHHVKHLANGHMSYRNLAAQILKDVGWEHDSFMTV</sequence>
<comment type="caution">
    <text evidence="6">The sequence shown here is derived from an EMBL/GenBank/DDBJ whole genome shotgun (WGS) entry which is preliminary data.</text>
</comment>
<evidence type="ECO:0000256" key="4">
    <source>
        <dbReference type="ARBA" id="ARBA00023136"/>
    </source>
</evidence>
<organism evidence="6 7">
    <name type="scientific">Cordyceps javanica</name>
    <dbReference type="NCBI Taxonomy" id="43265"/>
    <lineage>
        <taxon>Eukaryota</taxon>
        <taxon>Fungi</taxon>
        <taxon>Dikarya</taxon>
        <taxon>Ascomycota</taxon>
        <taxon>Pezizomycotina</taxon>
        <taxon>Sordariomycetes</taxon>
        <taxon>Hypocreomycetidae</taxon>
        <taxon>Hypocreales</taxon>
        <taxon>Cordycipitaceae</taxon>
        <taxon>Cordyceps</taxon>
    </lineage>
</organism>
<proteinExistence type="predicted"/>
<keyword evidence="7" id="KW-1185">Reference proteome</keyword>
<dbReference type="PANTHER" id="PTHR17920:SF22">
    <property type="entry name" value="DUF726 DOMAIN PROTEIN (AFU_ORTHOLOGUE AFUA_2G12860)"/>
    <property type="match status" value="1"/>
</dbReference>
<feature type="region of interest" description="Disordered" evidence="5">
    <location>
        <begin position="146"/>
        <end position="190"/>
    </location>
</feature>
<evidence type="ECO:0000256" key="1">
    <source>
        <dbReference type="ARBA" id="ARBA00004141"/>
    </source>
</evidence>
<gene>
    <name evidence="6" type="ORF">IF1G_09987</name>
</gene>
<feature type="compositionally biased region" description="Low complexity" evidence="5">
    <location>
        <begin position="161"/>
        <end position="174"/>
    </location>
</feature>
<name>A0A545UPV3_9HYPO</name>
<dbReference type="GO" id="GO:0016020">
    <property type="term" value="C:membrane"/>
    <property type="evidence" value="ECO:0007669"/>
    <property type="project" value="UniProtKB-SubCell"/>
</dbReference>
<keyword evidence="2" id="KW-0812">Transmembrane</keyword>
<reference evidence="6 7" key="1">
    <citation type="journal article" date="2019" name="Appl. Microbiol. Biotechnol.">
        <title>Genome sequence of Isaria javanica and comparative genome analysis insights into family S53 peptidase evolution in fungal entomopathogens.</title>
        <authorList>
            <person name="Lin R."/>
            <person name="Zhang X."/>
            <person name="Xin B."/>
            <person name="Zou M."/>
            <person name="Gao Y."/>
            <person name="Qin F."/>
            <person name="Hu Q."/>
            <person name="Xie B."/>
            <person name="Cheng X."/>
        </authorList>
    </citation>
    <scope>NUCLEOTIDE SEQUENCE [LARGE SCALE GENOMIC DNA]</scope>
    <source>
        <strain evidence="6 7">IJ1G</strain>
    </source>
</reference>
<feature type="region of interest" description="Disordered" evidence="5">
    <location>
        <begin position="1"/>
        <end position="20"/>
    </location>
</feature>
<evidence type="ECO:0000256" key="5">
    <source>
        <dbReference type="SAM" id="MobiDB-lite"/>
    </source>
</evidence>
<evidence type="ECO:0000256" key="2">
    <source>
        <dbReference type="ARBA" id="ARBA00022692"/>
    </source>
</evidence>
<feature type="compositionally biased region" description="Polar residues" evidence="5">
    <location>
        <begin position="180"/>
        <end position="190"/>
    </location>
</feature>
<dbReference type="Proteomes" id="UP000315783">
    <property type="component" value="Unassembled WGS sequence"/>
</dbReference>
<dbReference type="InterPro" id="IPR007941">
    <property type="entry name" value="DUF726"/>
</dbReference>
<dbReference type="PANTHER" id="PTHR17920">
    <property type="entry name" value="TRANSMEMBRANE AND COILED-COIL DOMAIN-CONTAINING PROTEIN 4 TMCO4"/>
    <property type="match status" value="1"/>
</dbReference>
<dbReference type="EMBL" id="SPUK01000019">
    <property type="protein sequence ID" value="TQV91488.1"/>
    <property type="molecule type" value="Genomic_DNA"/>
</dbReference>
<evidence type="ECO:0000313" key="7">
    <source>
        <dbReference type="Proteomes" id="UP000315783"/>
    </source>
</evidence>
<dbReference type="OrthoDB" id="277931at2759"/>
<keyword evidence="3" id="KW-1133">Transmembrane helix</keyword>
<dbReference type="Pfam" id="PF05277">
    <property type="entry name" value="DUF726"/>
    <property type="match status" value="1"/>
</dbReference>
<keyword evidence="4" id="KW-0472">Membrane</keyword>